<evidence type="ECO:0000256" key="2">
    <source>
        <dbReference type="ARBA" id="ARBA00023015"/>
    </source>
</evidence>
<dbReference type="AlphaFoldDB" id="L0WF69"/>
<dbReference type="Pfam" id="PF00126">
    <property type="entry name" value="HTH_1"/>
    <property type="match status" value="1"/>
</dbReference>
<dbReference type="CDD" id="cd08474">
    <property type="entry name" value="PBP2_CrgA_like_5"/>
    <property type="match status" value="1"/>
</dbReference>
<dbReference type="GO" id="GO:0003700">
    <property type="term" value="F:DNA-binding transcription factor activity"/>
    <property type="evidence" value="ECO:0007669"/>
    <property type="project" value="InterPro"/>
</dbReference>
<evidence type="ECO:0000313" key="6">
    <source>
        <dbReference type="EMBL" id="EKF74807.1"/>
    </source>
</evidence>
<dbReference type="InterPro" id="IPR036390">
    <property type="entry name" value="WH_DNA-bd_sf"/>
</dbReference>
<dbReference type="InterPro" id="IPR000847">
    <property type="entry name" value="LysR_HTH_N"/>
</dbReference>
<dbReference type="PATRIC" id="fig|1177179.3.peg.1463"/>
<dbReference type="InterPro" id="IPR036388">
    <property type="entry name" value="WH-like_DNA-bd_sf"/>
</dbReference>
<proteinExistence type="inferred from homology"/>
<dbReference type="OrthoDB" id="9815676at2"/>
<dbReference type="EMBL" id="AMRJ01000008">
    <property type="protein sequence ID" value="EKF74807.1"/>
    <property type="molecule type" value="Genomic_DNA"/>
</dbReference>
<dbReference type="GO" id="GO:0006351">
    <property type="term" value="P:DNA-templated transcription"/>
    <property type="evidence" value="ECO:0007669"/>
    <property type="project" value="TreeGrafter"/>
</dbReference>
<evidence type="ECO:0000256" key="1">
    <source>
        <dbReference type="ARBA" id="ARBA00009437"/>
    </source>
</evidence>
<dbReference type="GO" id="GO:0043565">
    <property type="term" value="F:sequence-specific DNA binding"/>
    <property type="evidence" value="ECO:0007669"/>
    <property type="project" value="TreeGrafter"/>
</dbReference>
<dbReference type="STRING" id="1177179.A11A3_07283"/>
<comment type="similarity">
    <text evidence="1">Belongs to the LysR transcriptional regulatory family.</text>
</comment>
<gene>
    <name evidence="6" type="ORF">A11A3_07283</name>
</gene>
<evidence type="ECO:0000313" key="7">
    <source>
        <dbReference type="Proteomes" id="UP000010164"/>
    </source>
</evidence>
<dbReference type="FunFam" id="1.10.10.10:FF:000001">
    <property type="entry name" value="LysR family transcriptional regulator"/>
    <property type="match status" value="1"/>
</dbReference>
<organism evidence="6 7">
    <name type="scientific">Alcanivorax hongdengensis A-11-3</name>
    <dbReference type="NCBI Taxonomy" id="1177179"/>
    <lineage>
        <taxon>Bacteria</taxon>
        <taxon>Pseudomonadati</taxon>
        <taxon>Pseudomonadota</taxon>
        <taxon>Gammaproteobacteria</taxon>
        <taxon>Oceanospirillales</taxon>
        <taxon>Alcanivoracaceae</taxon>
        <taxon>Alcanivorax</taxon>
    </lineage>
</organism>
<keyword evidence="4" id="KW-0804">Transcription</keyword>
<dbReference type="Gene3D" id="3.40.190.290">
    <property type="match status" value="1"/>
</dbReference>
<dbReference type="PANTHER" id="PTHR30537">
    <property type="entry name" value="HTH-TYPE TRANSCRIPTIONAL REGULATOR"/>
    <property type="match status" value="1"/>
</dbReference>
<dbReference type="Gene3D" id="1.10.10.10">
    <property type="entry name" value="Winged helix-like DNA-binding domain superfamily/Winged helix DNA-binding domain"/>
    <property type="match status" value="1"/>
</dbReference>
<dbReference type="InterPro" id="IPR005119">
    <property type="entry name" value="LysR_subst-bd"/>
</dbReference>
<dbReference type="PANTHER" id="PTHR30537:SF1">
    <property type="entry name" value="HTH-TYPE TRANSCRIPTIONAL REGULATOR PGRR"/>
    <property type="match status" value="1"/>
</dbReference>
<dbReference type="SUPFAM" id="SSF53850">
    <property type="entry name" value="Periplasmic binding protein-like II"/>
    <property type="match status" value="1"/>
</dbReference>
<keyword evidence="3" id="KW-0238">DNA-binding</keyword>
<dbReference type="PRINTS" id="PR00039">
    <property type="entry name" value="HTHLYSR"/>
</dbReference>
<evidence type="ECO:0000256" key="3">
    <source>
        <dbReference type="ARBA" id="ARBA00023125"/>
    </source>
</evidence>
<dbReference type="PROSITE" id="PS50931">
    <property type="entry name" value="HTH_LYSR"/>
    <property type="match status" value="1"/>
</dbReference>
<accession>L0WF69</accession>
<dbReference type="RefSeq" id="WP_008928637.1">
    <property type="nucleotide sequence ID" value="NZ_AMRJ01000008.1"/>
</dbReference>
<dbReference type="Proteomes" id="UP000010164">
    <property type="component" value="Unassembled WGS sequence"/>
</dbReference>
<comment type="caution">
    <text evidence="6">The sequence shown here is derived from an EMBL/GenBank/DDBJ whole genome shotgun (WGS) entry which is preliminary data.</text>
</comment>
<keyword evidence="7" id="KW-1185">Reference proteome</keyword>
<sequence>MRDELSDLALFMAVAEEKSFTRAAAQRDLSQSAVSHAVRRLEAHVGIKLLNRTSRRVSTTDAGEKLLAALRPGLGMINARIEELRLLGDAPRGRVRLAASKAALHAVLWPRLSQLVQDYPEIQVELNLESRLIDLAEERFDAGIRMREFISPDMIAVKIGPDLRMAAVAAPHYLQARGVPRHPEDLDHHACIGLRFHAHASTYDWEFEKAGQEIVKKVAGPFIFSESDICIEAAKAGHGIAFVTEPEVIDDIERGTLRRVLSDWCPTFEGYYLCYSGRRNISSALRLLIDRLRYTDSTS</sequence>
<protein>
    <submittedName>
        <fullName evidence="6">HTH-type transcriptional regulator YcjZ</fullName>
    </submittedName>
</protein>
<dbReference type="InterPro" id="IPR058163">
    <property type="entry name" value="LysR-type_TF_proteobact-type"/>
</dbReference>
<dbReference type="Pfam" id="PF03466">
    <property type="entry name" value="LysR_substrate"/>
    <property type="match status" value="1"/>
</dbReference>
<reference evidence="6 7" key="1">
    <citation type="journal article" date="2012" name="J. Bacteriol.">
        <title>Genome Sequence of the Alkane-Degrading Bacterium Alcanivorax hongdengensis Type Strain A-11-3.</title>
        <authorList>
            <person name="Lai Q."/>
            <person name="Shao Z."/>
        </authorList>
    </citation>
    <scope>NUCLEOTIDE SEQUENCE [LARGE SCALE GENOMIC DNA]</scope>
    <source>
        <strain evidence="6 7">A-11-3</strain>
    </source>
</reference>
<evidence type="ECO:0000259" key="5">
    <source>
        <dbReference type="PROSITE" id="PS50931"/>
    </source>
</evidence>
<dbReference type="SUPFAM" id="SSF46785">
    <property type="entry name" value="Winged helix' DNA-binding domain"/>
    <property type="match status" value="1"/>
</dbReference>
<feature type="domain" description="HTH lysR-type" evidence="5">
    <location>
        <begin position="3"/>
        <end position="60"/>
    </location>
</feature>
<evidence type="ECO:0000256" key="4">
    <source>
        <dbReference type="ARBA" id="ARBA00023163"/>
    </source>
</evidence>
<keyword evidence="2" id="KW-0805">Transcription regulation</keyword>
<name>L0WF69_9GAMM</name>
<dbReference type="eggNOG" id="COG0583">
    <property type="taxonomic scope" value="Bacteria"/>
</dbReference>